<evidence type="ECO:0000313" key="1">
    <source>
        <dbReference type="EMBL" id="MBD2801451.1"/>
    </source>
</evidence>
<name>A0AAW3YVW7_9GAMM</name>
<dbReference type="GeneID" id="97126703"/>
<reference evidence="1" key="1">
    <citation type="submission" date="2020-09" db="EMBL/GenBank/DDBJ databases">
        <authorList>
            <person name="Palma L."/>
            <person name="Caballero P."/>
            <person name="Berry C."/>
            <person name="Del Valle E."/>
        </authorList>
    </citation>
    <scope>NUCLEOTIDE SEQUENCE</scope>
    <source>
        <strain evidence="1">M</strain>
    </source>
</reference>
<dbReference type="Proteomes" id="UP001193920">
    <property type="component" value="Unassembled WGS sequence"/>
</dbReference>
<dbReference type="EMBL" id="JACXBF010000313">
    <property type="protein sequence ID" value="MBD2801451.1"/>
    <property type="molecule type" value="Genomic_DNA"/>
</dbReference>
<comment type="caution">
    <text evidence="1">The sequence shown here is derived from an EMBL/GenBank/DDBJ whole genome shotgun (WGS) entry which is preliminary data.</text>
</comment>
<gene>
    <name evidence="1" type="ORF">ID854_13530</name>
</gene>
<accession>A0AAW3YVW7</accession>
<protein>
    <submittedName>
        <fullName evidence="1">Uncharacterized protein</fullName>
    </submittedName>
</protein>
<dbReference type="AlphaFoldDB" id="A0AAW3YVW7"/>
<proteinExistence type="predicted"/>
<dbReference type="RefSeq" id="WP_099138902.1">
    <property type="nucleotide sequence ID" value="NZ_CAWNPE010000001.1"/>
</dbReference>
<organism evidence="1">
    <name type="scientific">Xenorhabdus szentirmaii</name>
    <dbReference type="NCBI Taxonomy" id="290112"/>
    <lineage>
        <taxon>Bacteria</taxon>
        <taxon>Pseudomonadati</taxon>
        <taxon>Pseudomonadota</taxon>
        <taxon>Gammaproteobacteria</taxon>
        <taxon>Enterobacterales</taxon>
        <taxon>Morganellaceae</taxon>
        <taxon>Xenorhabdus</taxon>
    </lineage>
</organism>
<reference evidence="1" key="2">
    <citation type="journal article" date="2024" name="Toxins">
        <title>Genome Sequence Analysis of Native Xenorhabdus Strains Isolated from Entomopathogenic Nematodes in Argentina.</title>
        <authorList>
            <person name="Palma L."/>
            <person name="Frizzo L."/>
            <person name="Kaiser S."/>
            <person name="Berry C."/>
            <person name="Caballero P."/>
            <person name="Bode H.B."/>
            <person name="Del Valle E.E."/>
        </authorList>
    </citation>
    <scope>NUCLEOTIDE SEQUENCE</scope>
    <source>
        <strain evidence="1">M</strain>
    </source>
</reference>
<sequence length="62" mass="6956">MRYICALLEADIVGQITHRLAMKVYRSYAPAYHTLPAELYSVRSGDCLAATSKLLKIVKLND</sequence>